<name>A0A163J3S2_ABSGL</name>
<proteinExistence type="predicted"/>
<organism evidence="2">
    <name type="scientific">Absidia glauca</name>
    <name type="common">Pin mould</name>
    <dbReference type="NCBI Taxonomy" id="4829"/>
    <lineage>
        <taxon>Eukaryota</taxon>
        <taxon>Fungi</taxon>
        <taxon>Fungi incertae sedis</taxon>
        <taxon>Mucoromycota</taxon>
        <taxon>Mucoromycotina</taxon>
        <taxon>Mucoromycetes</taxon>
        <taxon>Mucorales</taxon>
        <taxon>Cunninghamellaceae</taxon>
        <taxon>Absidia</taxon>
    </lineage>
</organism>
<feature type="compositionally biased region" description="Acidic residues" evidence="1">
    <location>
        <begin position="68"/>
        <end position="99"/>
    </location>
</feature>
<feature type="compositionally biased region" description="Basic and acidic residues" evidence="1">
    <location>
        <begin position="448"/>
        <end position="457"/>
    </location>
</feature>
<feature type="compositionally biased region" description="Polar residues" evidence="1">
    <location>
        <begin position="39"/>
        <end position="53"/>
    </location>
</feature>
<dbReference type="OMA" id="QPYESHE"/>
<feature type="compositionally biased region" description="Polar residues" evidence="1">
    <location>
        <begin position="363"/>
        <end position="378"/>
    </location>
</feature>
<feature type="compositionally biased region" description="Basic and acidic residues" evidence="1">
    <location>
        <begin position="155"/>
        <end position="167"/>
    </location>
</feature>
<feature type="compositionally biased region" description="Polar residues" evidence="1">
    <location>
        <begin position="576"/>
        <end position="596"/>
    </location>
</feature>
<dbReference type="EMBL" id="LT551507">
    <property type="protein sequence ID" value="SAL96994.1"/>
    <property type="molecule type" value="Genomic_DNA"/>
</dbReference>
<feature type="compositionally biased region" description="Basic and acidic residues" evidence="1">
    <location>
        <begin position="1"/>
        <end position="12"/>
    </location>
</feature>
<feature type="compositionally biased region" description="Polar residues" evidence="1">
    <location>
        <begin position="410"/>
        <end position="440"/>
    </location>
</feature>
<feature type="compositionally biased region" description="Basic and acidic residues" evidence="1">
    <location>
        <begin position="223"/>
        <end position="235"/>
    </location>
</feature>
<feature type="region of interest" description="Disordered" evidence="1">
    <location>
        <begin position="1"/>
        <end position="522"/>
    </location>
</feature>
<gene>
    <name evidence="2" type="primary">ABSGL_02452.1 scaffold 3452</name>
</gene>
<keyword evidence="3" id="KW-1185">Reference proteome</keyword>
<feature type="compositionally biased region" description="Polar residues" evidence="1">
    <location>
        <begin position="116"/>
        <end position="125"/>
    </location>
</feature>
<feature type="compositionally biased region" description="Low complexity" evidence="1">
    <location>
        <begin position="513"/>
        <end position="522"/>
    </location>
</feature>
<feature type="compositionally biased region" description="Polar residues" evidence="1">
    <location>
        <begin position="607"/>
        <end position="630"/>
    </location>
</feature>
<reference evidence="2" key="1">
    <citation type="submission" date="2016-04" db="EMBL/GenBank/DDBJ databases">
        <authorList>
            <person name="Evans L.H."/>
            <person name="Alamgir A."/>
            <person name="Owens N."/>
            <person name="Weber N.D."/>
            <person name="Virtaneva K."/>
            <person name="Barbian K."/>
            <person name="Babar A."/>
            <person name="Rosenke K."/>
        </authorList>
    </citation>
    <scope>NUCLEOTIDE SEQUENCE [LARGE SCALE GENOMIC DNA]</scope>
    <source>
        <strain evidence="2">CBS 101.48</strain>
    </source>
</reference>
<dbReference type="Proteomes" id="UP000078561">
    <property type="component" value="Unassembled WGS sequence"/>
</dbReference>
<dbReference type="InParanoid" id="A0A163J3S2"/>
<feature type="compositionally biased region" description="Low complexity" evidence="1">
    <location>
        <begin position="341"/>
        <end position="358"/>
    </location>
</feature>
<evidence type="ECO:0000313" key="3">
    <source>
        <dbReference type="Proteomes" id="UP000078561"/>
    </source>
</evidence>
<feature type="compositionally biased region" description="Polar residues" evidence="1">
    <location>
        <begin position="458"/>
        <end position="472"/>
    </location>
</feature>
<feature type="compositionally biased region" description="Polar residues" evidence="1">
    <location>
        <begin position="193"/>
        <end position="207"/>
    </location>
</feature>
<dbReference type="AlphaFoldDB" id="A0A163J3S2"/>
<feature type="region of interest" description="Disordered" evidence="1">
    <location>
        <begin position="558"/>
        <end position="630"/>
    </location>
</feature>
<evidence type="ECO:0000313" key="2">
    <source>
        <dbReference type="EMBL" id="SAL96994.1"/>
    </source>
</evidence>
<feature type="compositionally biased region" description="Basic and acidic residues" evidence="1">
    <location>
        <begin position="126"/>
        <end position="142"/>
    </location>
</feature>
<accession>A0A163J3S2</accession>
<sequence>MTSIAERCRTRDSEDEIYSSSGSGDVDSNDDSDSMHSDQTSTNSESTNASLFNSRRRRHRSMHAGDTSDSDSDDPSTTDNDDMTLDSDESDSDNDDYFDENTTHSSSGSGTLTSTPSQQGLSQGSSEKHDVKDRATVSDTRAKIQYSKAALLSMDNKDINRPSDQRKQLWGGESAPMRSQQHDPSPQWPPSARTPTSPVEPSFNQQARVKYDDRKVLPRNRRHDGIQQQRDDRPRQQQQPPSRSDWRKQLSASSDGMAASQWTVAGIDQHLLQTANDEKSWKKKKDEERREAEWPSLHANATATTTQHQGSPQGKLKESTTTTSPPISNNTSPNERPKPRSVSQQKSGGPSSSQPDKQLGPATPTTDETNISHSTTSLPAVRLPNPPPSATTNPAIPQQTMLTTQPPTLESSPSTVKVEAPQQQSILATNVDKAQQQGNPDQVAVDMPTRKVTDGSKEPTTTLPGSNIKSQDTPSSLPPLPKVVLPPTKSPLKHGYLQKRHSTLEPIRPPTDPTTITDDAPPLSLKEHLDLFYASKQRRPTHQKCALDQAWWQPYESHEPDVEQQPDYYYTRPSLMPSNNGPSAPDSIQWTTTPTDDSSDYNRHQIPYTSPSGFHQPSSSHFGPSTNLYY</sequence>
<feature type="compositionally biased region" description="Basic and acidic residues" evidence="1">
    <location>
        <begin position="276"/>
        <end position="293"/>
    </location>
</feature>
<feature type="compositionally biased region" description="Low complexity" evidence="1">
    <location>
        <begin position="103"/>
        <end position="115"/>
    </location>
</feature>
<feature type="compositionally biased region" description="Low complexity" evidence="1">
    <location>
        <begin position="390"/>
        <end position="409"/>
    </location>
</feature>
<evidence type="ECO:0000256" key="1">
    <source>
        <dbReference type="SAM" id="MobiDB-lite"/>
    </source>
</evidence>
<feature type="compositionally biased region" description="Low complexity" evidence="1">
    <location>
        <begin position="319"/>
        <end position="334"/>
    </location>
</feature>
<protein>
    <submittedName>
        <fullName evidence="2">Uncharacterized protein</fullName>
    </submittedName>
</protein>